<evidence type="ECO:0000313" key="1">
    <source>
        <dbReference type="EMBL" id="KAK9233997.1"/>
    </source>
</evidence>
<proteinExistence type="predicted"/>
<evidence type="ECO:0000313" key="2">
    <source>
        <dbReference type="Proteomes" id="UP001433508"/>
    </source>
</evidence>
<keyword evidence="2" id="KW-1185">Reference proteome</keyword>
<gene>
    <name evidence="1" type="ORF">V1525DRAFT_414566</name>
</gene>
<sequence length="160" mass="17845">MTKCCINCQSNSINSSRPSVGQSNWPSRLITNNHGLIELIVCQPGVNKSFSRQCRRHLLVPHPSYHRSSVSGTACVLSISISQAREVPAAPIQLKTLGALSDYLRFLSEEVDWILSKGRTDLCTSEQVGNIRSMVKRHLLRHPILPKVVYDNTIAPQALW</sequence>
<dbReference type="EMBL" id="MU971535">
    <property type="protein sequence ID" value="KAK9233997.1"/>
    <property type="molecule type" value="Genomic_DNA"/>
</dbReference>
<reference evidence="2" key="1">
    <citation type="journal article" date="2024" name="Front. Bioeng. Biotechnol.">
        <title>Genome-scale model development and genomic sequencing of the oleaginous clade Lipomyces.</title>
        <authorList>
            <person name="Czajka J.J."/>
            <person name="Han Y."/>
            <person name="Kim J."/>
            <person name="Mondo S.J."/>
            <person name="Hofstad B.A."/>
            <person name="Robles A."/>
            <person name="Haridas S."/>
            <person name="Riley R."/>
            <person name="LaButti K."/>
            <person name="Pangilinan J."/>
            <person name="Andreopoulos W."/>
            <person name="Lipzen A."/>
            <person name="Yan J."/>
            <person name="Wang M."/>
            <person name="Ng V."/>
            <person name="Grigoriev I.V."/>
            <person name="Spatafora J.W."/>
            <person name="Magnuson J.K."/>
            <person name="Baker S.E."/>
            <person name="Pomraning K.R."/>
        </authorList>
    </citation>
    <scope>NUCLEOTIDE SEQUENCE [LARGE SCALE GENOMIC DNA]</scope>
    <source>
        <strain evidence="2">CBS 7786</strain>
    </source>
</reference>
<dbReference type="Proteomes" id="UP001433508">
    <property type="component" value="Unassembled WGS sequence"/>
</dbReference>
<accession>A0ACC3SQV9</accession>
<comment type="caution">
    <text evidence="1">The sequence shown here is derived from an EMBL/GenBank/DDBJ whole genome shotgun (WGS) entry which is preliminary data.</text>
</comment>
<protein>
    <submittedName>
        <fullName evidence="1">Uncharacterized protein</fullName>
    </submittedName>
</protein>
<organism evidence="1 2">
    <name type="scientific">Lipomyces kononenkoae</name>
    <name type="common">Yeast</name>
    <dbReference type="NCBI Taxonomy" id="34357"/>
    <lineage>
        <taxon>Eukaryota</taxon>
        <taxon>Fungi</taxon>
        <taxon>Dikarya</taxon>
        <taxon>Ascomycota</taxon>
        <taxon>Saccharomycotina</taxon>
        <taxon>Lipomycetes</taxon>
        <taxon>Lipomycetales</taxon>
        <taxon>Lipomycetaceae</taxon>
        <taxon>Lipomyces</taxon>
    </lineage>
</organism>
<name>A0ACC3SQV9_LIPKO</name>